<organism evidence="1 2">
    <name type="scientific">Cronartium quercuum f. sp. fusiforme G11</name>
    <dbReference type="NCBI Taxonomy" id="708437"/>
    <lineage>
        <taxon>Eukaryota</taxon>
        <taxon>Fungi</taxon>
        <taxon>Dikarya</taxon>
        <taxon>Basidiomycota</taxon>
        <taxon>Pucciniomycotina</taxon>
        <taxon>Pucciniomycetes</taxon>
        <taxon>Pucciniales</taxon>
        <taxon>Coleosporiaceae</taxon>
        <taxon>Cronartium</taxon>
    </lineage>
</organism>
<dbReference type="AlphaFoldDB" id="A0A9P6TAV5"/>
<protein>
    <submittedName>
        <fullName evidence="1">Uncharacterized protein</fullName>
    </submittedName>
</protein>
<evidence type="ECO:0000313" key="2">
    <source>
        <dbReference type="Proteomes" id="UP000886653"/>
    </source>
</evidence>
<gene>
    <name evidence="1" type="ORF">CROQUDRAFT_94329</name>
</gene>
<proteinExistence type="predicted"/>
<comment type="caution">
    <text evidence="1">The sequence shown here is derived from an EMBL/GenBank/DDBJ whole genome shotgun (WGS) entry which is preliminary data.</text>
</comment>
<dbReference type="Proteomes" id="UP000886653">
    <property type="component" value="Unassembled WGS sequence"/>
</dbReference>
<dbReference type="EMBL" id="MU167284">
    <property type="protein sequence ID" value="KAG0145000.1"/>
    <property type="molecule type" value="Genomic_DNA"/>
</dbReference>
<evidence type="ECO:0000313" key="1">
    <source>
        <dbReference type="EMBL" id="KAG0145000.1"/>
    </source>
</evidence>
<sequence length="70" mass="7586">MRGCADATGPGLHVPLYLLPARDQPLVTAQALAKIFIAYSPNHFQRYPHQYLLRSWSSAVAPGPIPACGL</sequence>
<name>A0A9P6TAV5_9BASI</name>
<keyword evidence="2" id="KW-1185">Reference proteome</keyword>
<reference evidence="1" key="1">
    <citation type="submission" date="2013-11" db="EMBL/GenBank/DDBJ databases">
        <title>Genome sequence of the fusiform rust pathogen reveals effectors for host alternation and coevolution with pine.</title>
        <authorList>
            <consortium name="DOE Joint Genome Institute"/>
            <person name="Smith K."/>
            <person name="Pendleton A."/>
            <person name="Kubisiak T."/>
            <person name="Anderson C."/>
            <person name="Salamov A."/>
            <person name="Aerts A."/>
            <person name="Riley R."/>
            <person name="Clum A."/>
            <person name="Lindquist E."/>
            <person name="Ence D."/>
            <person name="Campbell M."/>
            <person name="Kronenberg Z."/>
            <person name="Feau N."/>
            <person name="Dhillon B."/>
            <person name="Hamelin R."/>
            <person name="Burleigh J."/>
            <person name="Smith J."/>
            <person name="Yandell M."/>
            <person name="Nelson C."/>
            <person name="Grigoriev I."/>
            <person name="Davis J."/>
        </authorList>
    </citation>
    <scope>NUCLEOTIDE SEQUENCE</scope>
    <source>
        <strain evidence="1">G11</strain>
    </source>
</reference>
<accession>A0A9P6TAV5</accession>